<evidence type="ECO:0000256" key="6">
    <source>
        <dbReference type="RuleBase" id="RU000716"/>
    </source>
</evidence>
<dbReference type="SUPFAM" id="SSF88659">
    <property type="entry name" value="Sigma3 and sigma4 domains of RNA polymerase sigma factors"/>
    <property type="match status" value="1"/>
</dbReference>
<evidence type="ECO:0000259" key="8">
    <source>
        <dbReference type="Pfam" id="PF08281"/>
    </source>
</evidence>
<keyword evidence="4 6" id="KW-0238">DNA-binding</keyword>
<dbReference type="PANTHER" id="PTHR43133:SF62">
    <property type="entry name" value="RNA POLYMERASE SIGMA FACTOR SIGZ"/>
    <property type="match status" value="1"/>
</dbReference>
<dbReference type="SUPFAM" id="SSF88946">
    <property type="entry name" value="Sigma2 domain of RNA polymerase sigma factors"/>
    <property type="match status" value="1"/>
</dbReference>
<keyword evidence="2 6" id="KW-0805">Transcription regulation</keyword>
<evidence type="ECO:0000256" key="3">
    <source>
        <dbReference type="ARBA" id="ARBA00023082"/>
    </source>
</evidence>
<dbReference type="PROSITE" id="PS01063">
    <property type="entry name" value="SIGMA70_ECF"/>
    <property type="match status" value="1"/>
</dbReference>
<dbReference type="Gene3D" id="1.10.10.10">
    <property type="entry name" value="Winged helix-like DNA-binding domain superfamily/Winged helix DNA-binding domain"/>
    <property type="match status" value="1"/>
</dbReference>
<feature type="domain" description="RNA polymerase sigma-70 region 2" evidence="7">
    <location>
        <begin position="60"/>
        <end position="127"/>
    </location>
</feature>
<keyword evidence="10" id="KW-1185">Reference proteome</keyword>
<keyword evidence="5 6" id="KW-0804">Transcription</keyword>
<comment type="caution">
    <text evidence="9">The sequence shown here is derived from an EMBL/GenBank/DDBJ whole genome shotgun (WGS) entry which is preliminary data.</text>
</comment>
<dbReference type="CDD" id="cd06171">
    <property type="entry name" value="Sigma70_r4"/>
    <property type="match status" value="1"/>
</dbReference>
<dbReference type="InterPro" id="IPR039425">
    <property type="entry name" value="RNA_pol_sigma-70-like"/>
</dbReference>
<feature type="domain" description="RNA polymerase sigma factor 70 region 4 type 2" evidence="8">
    <location>
        <begin position="157"/>
        <end position="208"/>
    </location>
</feature>
<name>A0ABW5DLU2_9PROT</name>
<dbReference type="InterPro" id="IPR013249">
    <property type="entry name" value="RNA_pol_sigma70_r4_t2"/>
</dbReference>
<dbReference type="InterPro" id="IPR000838">
    <property type="entry name" value="RNA_pol_sigma70_ECF_CS"/>
</dbReference>
<dbReference type="RefSeq" id="WP_379874803.1">
    <property type="nucleotide sequence ID" value="NZ_JBHUIP010000003.1"/>
</dbReference>
<evidence type="ECO:0000259" key="7">
    <source>
        <dbReference type="Pfam" id="PF04542"/>
    </source>
</evidence>
<evidence type="ECO:0000256" key="2">
    <source>
        <dbReference type="ARBA" id="ARBA00023015"/>
    </source>
</evidence>
<sequence>MLDFQTEVAQDGAIAISPSPVRQKRKWILEQRSSAQERTDLTLLMIRVSRDRNRDAFIALYGYYAPRLKSFMRKLGCGEAQAEDLAQEAMLRVWQRAAGFDPMKSNVGTWIFTIARNLRVDLLRQERHPEFDPDDPILAPNGDVAADDAVALRQTSERVRQAIDRLPPQQSIVVNLSFFEDQPQSEIAARLGIPLGTVKSRLRLAMKSIRAVFQDKM</sequence>
<dbReference type="InterPro" id="IPR036388">
    <property type="entry name" value="WH-like_DNA-bd_sf"/>
</dbReference>
<keyword evidence="3 6" id="KW-0731">Sigma factor</keyword>
<dbReference type="Pfam" id="PF08281">
    <property type="entry name" value="Sigma70_r4_2"/>
    <property type="match status" value="1"/>
</dbReference>
<dbReference type="Gene3D" id="1.10.1740.10">
    <property type="match status" value="1"/>
</dbReference>
<dbReference type="InterPro" id="IPR013324">
    <property type="entry name" value="RNA_pol_sigma_r3/r4-like"/>
</dbReference>
<reference evidence="10" key="1">
    <citation type="journal article" date="2019" name="Int. J. Syst. Evol. Microbiol.">
        <title>The Global Catalogue of Microorganisms (GCM) 10K type strain sequencing project: providing services to taxonomists for standard genome sequencing and annotation.</title>
        <authorList>
            <consortium name="The Broad Institute Genomics Platform"/>
            <consortium name="The Broad Institute Genome Sequencing Center for Infectious Disease"/>
            <person name="Wu L."/>
            <person name="Ma J."/>
        </authorList>
    </citation>
    <scope>NUCLEOTIDE SEQUENCE [LARGE SCALE GENOMIC DNA]</scope>
    <source>
        <strain evidence="10">CGMCC 1.19062</strain>
    </source>
</reference>
<dbReference type="NCBIfam" id="TIGR02937">
    <property type="entry name" value="sigma70-ECF"/>
    <property type="match status" value="1"/>
</dbReference>
<evidence type="ECO:0000313" key="10">
    <source>
        <dbReference type="Proteomes" id="UP001597295"/>
    </source>
</evidence>
<comment type="similarity">
    <text evidence="1 6">Belongs to the sigma-70 factor family. ECF subfamily.</text>
</comment>
<evidence type="ECO:0000256" key="4">
    <source>
        <dbReference type="ARBA" id="ARBA00023125"/>
    </source>
</evidence>
<dbReference type="InterPro" id="IPR007627">
    <property type="entry name" value="RNA_pol_sigma70_r2"/>
</dbReference>
<dbReference type="EMBL" id="JBHUIP010000003">
    <property type="protein sequence ID" value="MFD2261889.1"/>
    <property type="molecule type" value="Genomic_DNA"/>
</dbReference>
<dbReference type="InterPro" id="IPR013325">
    <property type="entry name" value="RNA_pol_sigma_r2"/>
</dbReference>
<organism evidence="9 10">
    <name type="scientific">Lacibacterium aquatile</name>
    <dbReference type="NCBI Taxonomy" id="1168082"/>
    <lineage>
        <taxon>Bacteria</taxon>
        <taxon>Pseudomonadati</taxon>
        <taxon>Pseudomonadota</taxon>
        <taxon>Alphaproteobacteria</taxon>
        <taxon>Rhodospirillales</taxon>
        <taxon>Rhodospirillaceae</taxon>
    </lineage>
</organism>
<dbReference type="PANTHER" id="PTHR43133">
    <property type="entry name" value="RNA POLYMERASE ECF-TYPE SIGMA FACTO"/>
    <property type="match status" value="1"/>
</dbReference>
<proteinExistence type="inferred from homology"/>
<dbReference type="Pfam" id="PF04542">
    <property type="entry name" value="Sigma70_r2"/>
    <property type="match status" value="1"/>
</dbReference>
<evidence type="ECO:0000313" key="9">
    <source>
        <dbReference type="EMBL" id="MFD2261889.1"/>
    </source>
</evidence>
<dbReference type="Proteomes" id="UP001597295">
    <property type="component" value="Unassembled WGS sequence"/>
</dbReference>
<dbReference type="InterPro" id="IPR014284">
    <property type="entry name" value="RNA_pol_sigma-70_dom"/>
</dbReference>
<evidence type="ECO:0000256" key="5">
    <source>
        <dbReference type="ARBA" id="ARBA00023163"/>
    </source>
</evidence>
<evidence type="ECO:0000256" key="1">
    <source>
        <dbReference type="ARBA" id="ARBA00010641"/>
    </source>
</evidence>
<accession>A0ABW5DLU2</accession>
<gene>
    <name evidence="9" type="ORF">ACFSM5_03255</name>
</gene>
<protein>
    <recommendedName>
        <fullName evidence="6">RNA polymerase sigma factor</fullName>
    </recommendedName>
</protein>